<dbReference type="OrthoDB" id="9803927at2"/>
<keyword evidence="3" id="KW-0547">Nucleotide-binding</keyword>
<evidence type="ECO:0000259" key="4">
    <source>
        <dbReference type="Pfam" id="PF00149"/>
    </source>
</evidence>
<comment type="caution">
    <text evidence="6">The sequence shown here is derived from an EMBL/GenBank/DDBJ whole genome shotgun (WGS) entry which is preliminary data.</text>
</comment>
<proteinExistence type="inferred from homology"/>
<gene>
    <name evidence="6" type="ORF">E8K88_04110</name>
</gene>
<dbReference type="Pfam" id="PF00149">
    <property type="entry name" value="Metallophos"/>
    <property type="match status" value="1"/>
</dbReference>
<name>A0A4S5BRJ1_9BURK</name>
<comment type="similarity">
    <text evidence="1 3">Belongs to the 5'-nucleotidase family.</text>
</comment>
<dbReference type="AlphaFoldDB" id="A0A4S5BRJ1"/>
<dbReference type="InterPro" id="IPR036907">
    <property type="entry name" value="5'-Nucleotdase_C_sf"/>
</dbReference>
<dbReference type="InterPro" id="IPR029052">
    <property type="entry name" value="Metallo-depent_PP-like"/>
</dbReference>
<dbReference type="Gene3D" id="3.60.21.10">
    <property type="match status" value="1"/>
</dbReference>
<keyword evidence="7" id="KW-1185">Reference proteome</keyword>
<evidence type="ECO:0000256" key="3">
    <source>
        <dbReference type="RuleBase" id="RU362119"/>
    </source>
</evidence>
<evidence type="ECO:0000256" key="2">
    <source>
        <dbReference type="ARBA" id="ARBA00022729"/>
    </source>
</evidence>
<feature type="domain" description="5'-Nucleotidase C-terminal" evidence="5">
    <location>
        <begin position="446"/>
        <end position="596"/>
    </location>
</feature>
<dbReference type="InterPro" id="IPR006146">
    <property type="entry name" value="5'-Nucleotdase_CS"/>
</dbReference>
<evidence type="ECO:0000313" key="6">
    <source>
        <dbReference type="EMBL" id="THJ35190.1"/>
    </source>
</evidence>
<dbReference type="PROSITE" id="PS00786">
    <property type="entry name" value="5_NUCLEOTIDASE_2"/>
    <property type="match status" value="1"/>
</dbReference>
<dbReference type="InterPro" id="IPR008334">
    <property type="entry name" value="5'-Nucleotdase_C"/>
</dbReference>
<dbReference type="Gene3D" id="3.90.780.10">
    <property type="entry name" value="5'-Nucleotidase, C-terminal domain"/>
    <property type="match status" value="1"/>
</dbReference>
<dbReference type="EMBL" id="SSWX01000004">
    <property type="protein sequence ID" value="THJ35190.1"/>
    <property type="molecule type" value="Genomic_DNA"/>
</dbReference>
<evidence type="ECO:0000256" key="1">
    <source>
        <dbReference type="ARBA" id="ARBA00006654"/>
    </source>
</evidence>
<dbReference type="Proteomes" id="UP000306236">
    <property type="component" value="Unassembled WGS sequence"/>
</dbReference>
<dbReference type="InterPro" id="IPR004843">
    <property type="entry name" value="Calcineurin-like_PHP"/>
</dbReference>
<dbReference type="PROSITE" id="PS00785">
    <property type="entry name" value="5_NUCLEOTIDASE_1"/>
    <property type="match status" value="1"/>
</dbReference>
<dbReference type="PRINTS" id="PR01607">
    <property type="entry name" value="APYRASEFAMLY"/>
</dbReference>
<evidence type="ECO:0000313" key="7">
    <source>
        <dbReference type="Proteomes" id="UP000306236"/>
    </source>
</evidence>
<dbReference type="InterPro" id="IPR006179">
    <property type="entry name" value="5_nucleotidase/apyrase"/>
</dbReference>
<evidence type="ECO:0000259" key="5">
    <source>
        <dbReference type="Pfam" id="PF02872"/>
    </source>
</evidence>
<dbReference type="Pfam" id="PF02872">
    <property type="entry name" value="5_nucleotid_C"/>
    <property type="match status" value="1"/>
</dbReference>
<reference evidence="6 7" key="1">
    <citation type="submission" date="2019-04" db="EMBL/GenBank/DDBJ databases">
        <title>Lampropedia sp YIM MLB12 draf genome.</title>
        <authorList>
            <person name="Wang Y.-X."/>
        </authorList>
    </citation>
    <scope>NUCLEOTIDE SEQUENCE [LARGE SCALE GENOMIC DNA]</scope>
    <source>
        <strain evidence="6 7">YIM MLB12</strain>
    </source>
</reference>
<sequence length="650" mass="68377">MTMAQQTPSQHSVRQFTRLALAAAVAVALTACGGSSDDDNSTPTPAPKSLDLTILHINDHHSNLAESSRTVKLDTGGSARTALTVNKAGFARVTQALQELEAQSTNVLKIHAGDALTGTLYFNRAGADGEADAAAMNTACFDSFTLGNHEFDKGDTGLKNFLDLLRAGPCNTQVLSANVQFGANSALHPSRATDYVQPSTVIERDGQKIGLIGLTIAGKTKTASSPDADTQFEDEVLAAQRQIDLLTAQGVNKIIVQSHIGYAYDKEVAAKLRGVDVIVGGDSHTLLGPDSMAAYGLGTPAGDYPTIVQDATGKQVCIVQAWEYSQVVGELNVQFDGNGDVTACSGTPHVLIDAALKKSDGSALSTAEWAAAQADLQASGFLRTTSLNSTTAGILKPYADKLEVFNQTEVALVQTELCSRRVPGGEGSVDYSRSSASCNALGEVSQRGGDIQQVAAQAYLEVTQRVYGGADISLQSGGGVRVPLNPGRVTAAKAIEVLPFGNMLYTMKITGAEAQSMVEDGLNEVFKTGGSTGPYPYTGGMRFDVDATQARGHRASNFEVRNATTGNWEPLDTARTYTLAVLSFNANGGDGYDTLKNVPRDRVLDVGVLDSDVLFQYIDSQSADVGSDLPVLGQLADDLYSTKSFIGPVR</sequence>
<dbReference type="GO" id="GO:0000166">
    <property type="term" value="F:nucleotide binding"/>
    <property type="evidence" value="ECO:0007669"/>
    <property type="project" value="UniProtKB-KW"/>
</dbReference>
<dbReference type="SUPFAM" id="SSF55816">
    <property type="entry name" value="5'-nucleotidase (syn. UDP-sugar hydrolase), C-terminal domain"/>
    <property type="match status" value="1"/>
</dbReference>
<accession>A0A4S5BRJ1</accession>
<dbReference type="GO" id="GO:0016788">
    <property type="term" value="F:hydrolase activity, acting on ester bonds"/>
    <property type="evidence" value="ECO:0007669"/>
    <property type="project" value="InterPro"/>
</dbReference>
<dbReference type="SUPFAM" id="SSF56300">
    <property type="entry name" value="Metallo-dependent phosphatases"/>
    <property type="match status" value="1"/>
</dbReference>
<dbReference type="PANTHER" id="PTHR11575:SF24">
    <property type="entry name" value="5'-NUCLEOTIDASE"/>
    <property type="match status" value="1"/>
</dbReference>
<keyword evidence="2" id="KW-0732">Signal</keyword>
<dbReference type="GO" id="GO:0046872">
    <property type="term" value="F:metal ion binding"/>
    <property type="evidence" value="ECO:0007669"/>
    <property type="project" value="InterPro"/>
</dbReference>
<keyword evidence="3" id="KW-0378">Hydrolase</keyword>
<feature type="domain" description="Calcineurin-like phosphoesterase" evidence="4">
    <location>
        <begin position="52"/>
        <end position="285"/>
    </location>
</feature>
<organism evidence="6 7">
    <name type="scientific">Lampropedia aestuarii</name>
    <dbReference type="NCBI Taxonomy" id="2562762"/>
    <lineage>
        <taxon>Bacteria</taxon>
        <taxon>Pseudomonadati</taxon>
        <taxon>Pseudomonadota</taxon>
        <taxon>Betaproteobacteria</taxon>
        <taxon>Burkholderiales</taxon>
        <taxon>Comamonadaceae</taxon>
        <taxon>Lampropedia</taxon>
    </lineage>
</organism>
<protein>
    <submittedName>
        <fullName evidence="6">Bifunctional metallophosphatase/5'-nucleotidase</fullName>
    </submittedName>
</protein>
<dbReference type="PANTHER" id="PTHR11575">
    <property type="entry name" value="5'-NUCLEOTIDASE-RELATED"/>
    <property type="match status" value="1"/>
</dbReference>
<dbReference type="GO" id="GO:0009166">
    <property type="term" value="P:nucleotide catabolic process"/>
    <property type="evidence" value="ECO:0007669"/>
    <property type="project" value="InterPro"/>
</dbReference>